<comment type="caution">
    <text evidence="4">The sequence shown here is derived from an EMBL/GenBank/DDBJ whole genome shotgun (WGS) entry which is preliminary data.</text>
</comment>
<evidence type="ECO:0000313" key="4">
    <source>
        <dbReference type="EMBL" id="KOG44782.1"/>
    </source>
</evidence>
<accession>A0ABR5IRF3</accession>
<name>A0ABR5IRF3_9ACTN</name>
<evidence type="ECO:0000256" key="1">
    <source>
        <dbReference type="ARBA" id="ARBA00022450"/>
    </source>
</evidence>
<gene>
    <name evidence="4" type="ORF">ADK38_46210</name>
</gene>
<dbReference type="Gene3D" id="1.10.1200.10">
    <property type="entry name" value="ACP-like"/>
    <property type="match status" value="1"/>
</dbReference>
<dbReference type="InterPro" id="IPR020806">
    <property type="entry name" value="PKS_PP-bd"/>
</dbReference>
<protein>
    <recommendedName>
        <fullName evidence="3">Carrier domain-containing protein</fullName>
    </recommendedName>
</protein>
<organism evidence="4 5">
    <name type="scientific">Streptomyces varsoviensis</name>
    <dbReference type="NCBI Taxonomy" id="67373"/>
    <lineage>
        <taxon>Bacteria</taxon>
        <taxon>Bacillati</taxon>
        <taxon>Actinomycetota</taxon>
        <taxon>Actinomycetes</taxon>
        <taxon>Kitasatosporales</taxon>
        <taxon>Streptomycetaceae</taxon>
        <taxon>Streptomyces</taxon>
    </lineage>
</organism>
<proteinExistence type="predicted"/>
<dbReference type="PROSITE" id="PS00012">
    <property type="entry name" value="PHOSPHOPANTETHEINE"/>
    <property type="match status" value="1"/>
</dbReference>
<dbReference type="InterPro" id="IPR036736">
    <property type="entry name" value="ACP-like_sf"/>
</dbReference>
<keyword evidence="1" id="KW-0596">Phosphopantetheine</keyword>
<dbReference type="SUPFAM" id="SSF47336">
    <property type="entry name" value="ACP-like"/>
    <property type="match status" value="1"/>
</dbReference>
<feature type="domain" description="Carrier" evidence="3">
    <location>
        <begin position="4"/>
        <end position="78"/>
    </location>
</feature>
<dbReference type="PROSITE" id="PS50075">
    <property type="entry name" value="CARRIER"/>
    <property type="match status" value="1"/>
</dbReference>
<evidence type="ECO:0000259" key="3">
    <source>
        <dbReference type="PROSITE" id="PS50075"/>
    </source>
</evidence>
<dbReference type="InterPro" id="IPR006162">
    <property type="entry name" value="Ppantetheine_attach_site"/>
</dbReference>
<keyword evidence="5" id="KW-1185">Reference proteome</keyword>
<dbReference type="Proteomes" id="UP000037020">
    <property type="component" value="Unassembled WGS sequence"/>
</dbReference>
<dbReference type="InterPro" id="IPR009081">
    <property type="entry name" value="PP-bd_ACP"/>
</dbReference>
<keyword evidence="2" id="KW-0597">Phosphoprotein</keyword>
<evidence type="ECO:0000313" key="5">
    <source>
        <dbReference type="Proteomes" id="UP000037020"/>
    </source>
</evidence>
<dbReference type="SMART" id="SM00823">
    <property type="entry name" value="PKS_PP"/>
    <property type="match status" value="1"/>
</dbReference>
<dbReference type="EMBL" id="LGUT01004581">
    <property type="protein sequence ID" value="KOG44782.1"/>
    <property type="molecule type" value="Genomic_DNA"/>
</dbReference>
<reference evidence="4 5" key="1">
    <citation type="submission" date="2015-07" db="EMBL/GenBank/DDBJ databases">
        <authorList>
            <person name="Ju K.-S."/>
            <person name="Doroghazi J.R."/>
            <person name="Metcalf W.W."/>
        </authorList>
    </citation>
    <scope>NUCLEOTIDE SEQUENCE [LARGE SCALE GENOMIC DNA]</scope>
    <source>
        <strain evidence="4 5">NRRL B-3589</strain>
    </source>
</reference>
<sequence length="81" mass="8448">MKDMTPDQVLDHVLRAAAEIFGHEAARTDNFFALGGDSVDAVELANALERRLGTLIDVALIMRTPDLGGLADAIGVAATAA</sequence>
<dbReference type="Pfam" id="PF00550">
    <property type="entry name" value="PP-binding"/>
    <property type="match status" value="1"/>
</dbReference>
<evidence type="ECO:0000256" key="2">
    <source>
        <dbReference type="ARBA" id="ARBA00022553"/>
    </source>
</evidence>